<reference evidence="8" key="1">
    <citation type="submission" date="2024-06" db="EMBL/GenBank/DDBJ databases">
        <title>Draft Genome Sequences of Epichloe bromicola Strains Isolated from Elymus ciliaris.</title>
        <authorList>
            <consortium name="Epichloe bromicola genome sequencing consortium"/>
            <person name="Miura A."/>
            <person name="Imano S."/>
            <person name="Ashida A."/>
            <person name="Sato I."/>
            <person name="Chiba S."/>
            <person name="Tanaka A."/>
            <person name="Camagna M."/>
            <person name="Takemoto D."/>
        </authorList>
    </citation>
    <scope>NUCLEOTIDE SEQUENCE [LARGE SCALE GENOMIC DNA]</scope>
    <source>
        <strain evidence="8">DP</strain>
    </source>
</reference>
<keyword evidence="2" id="KW-0645">Protease</keyword>
<keyword evidence="4" id="KW-0378">Hydrolase</keyword>
<keyword evidence="3 6" id="KW-0732">Signal</keyword>
<name>A0ABQ0CX83_9HYPO</name>
<proteinExistence type="inferred from homology"/>
<dbReference type="InterPro" id="IPR029058">
    <property type="entry name" value="AB_hydrolase_fold"/>
</dbReference>
<evidence type="ECO:0000256" key="2">
    <source>
        <dbReference type="ARBA" id="ARBA00022670"/>
    </source>
</evidence>
<evidence type="ECO:0000256" key="3">
    <source>
        <dbReference type="ARBA" id="ARBA00022729"/>
    </source>
</evidence>
<dbReference type="Proteomes" id="UP001562357">
    <property type="component" value="Unassembled WGS sequence"/>
</dbReference>
<keyword evidence="8" id="KW-1185">Reference proteome</keyword>
<evidence type="ECO:0000256" key="6">
    <source>
        <dbReference type="SAM" id="SignalP"/>
    </source>
</evidence>
<comment type="similarity">
    <text evidence="1">Belongs to the peptidase S28 family.</text>
</comment>
<comment type="caution">
    <text evidence="7">The sequence shown here is derived from an EMBL/GenBank/DDBJ whole genome shotgun (WGS) entry which is preliminary data.</text>
</comment>
<gene>
    <name evidence="7" type="primary">g6305</name>
    <name evidence="7" type="ORF">EsDP_00006305</name>
</gene>
<feature type="signal peptide" evidence="6">
    <location>
        <begin position="1"/>
        <end position="17"/>
    </location>
</feature>
<evidence type="ECO:0008006" key="9">
    <source>
        <dbReference type="Google" id="ProtNLM"/>
    </source>
</evidence>
<accession>A0ABQ0CX83</accession>
<sequence>MALRRSFVAIALAAVQAASLSPGGPWLPVERRTPVTGDVDEWDFVTNADSKVKVKAYNLSVPIDHFHNDTKYEPHSDGFYNLRYWVDTSHYKEGGPVIILHSGESDSEDRLRFLEHGIGSVLTRATSGVGIVLEHRYYGTSYPTEETDTKSYRFLTTDQALADTAYFSKNLKVPGLEQHNLTASTAPHILYGGSYAGGLVALARKLYPEVFWGAISSSGVTAAIDDFWQYTEAARHFAPGPCSPTNQKLIDIIDKQLLSGDAEKENEIKSLFGLRELWNDEFASVLMGTQGALQATNWDPAEDSTTLGIFCAVISSDAALFSSTTHLRSRVRSVVQAAGYPPEPLTSRMLNFIGFIRDLVKDQKTQDSCKDKKNLRECLSMRLAEDDPRHSSTRSWWGYFVNGASTPKDRLPMISRALGLEYSSYLCKSAFNITTRPDVDIINQHGGFHFSYPRLAIIDGKQDPWRAAGSHAIGLPDRKSTPSEPFELIDWGVHHWDENGLSDDAEKEPGLPPQQVVDKQQKEVDIVNHWLKEFKELRGKQDRFDL</sequence>
<dbReference type="PANTHER" id="PTHR11010:SF117">
    <property type="entry name" value="SERINE PROTEASE 16"/>
    <property type="match status" value="1"/>
</dbReference>
<dbReference type="Pfam" id="PF05577">
    <property type="entry name" value="Peptidase_S28"/>
    <property type="match status" value="1"/>
</dbReference>
<dbReference type="PANTHER" id="PTHR11010">
    <property type="entry name" value="PROTEASE S28 PRO-X CARBOXYPEPTIDASE-RELATED"/>
    <property type="match status" value="1"/>
</dbReference>
<evidence type="ECO:0000256" key="1">
    <source>
        <dbReference type="ARBA" id="ARBA00011079"/>
    </source>
</evidence>
<dbReference type="Gene3D" id="3.40.50.1820">
    <property type="entry name" value="alpha/beta hydrolase"/>
    <property type="match status" value="2"/>
</dbReference>
<evidence type="ECO:0000313" key="8">
    <source>
        <dbReference type="Proteomes" id="UP001562357"/>
    </source>
</evidence>
<dbReference type="SUPFAM" id="SSF53474">
    <property type="entry name" value="alpha/beta-Hydrolases"/>
    <property type="match status" value="1"/>
</dbReference>
<protein>
    <recommendedName>
        <fullName evidence="9">Extracelular serine carboxypeptidase</fullName>
    </recommendedName>
</protein>
<organism evidence="7 8">
    <name type="scientific">Epichloe bromicola</name>
    <dbReference type="NCBI Taxonomy" id="79588"/>
    <lineage>
        <taxon>Eukaryota</taxon>
        <taxon>Fungi</taxon>
        <taxon>Dikarya</taxon>
        <taxon>Ascomycota</taxon>
        <taxon>Pezizomycotina</taxon>
        <taxon>Sordariomycetes</taxon>
        <taxon>Hypocreomycetidae</taxon>
        <taxon>Hypocreales</taxon>
        <taxon>Clavicipitaceae</taxon>
        <taxon>Epichloe</taxon>
    </lineage>
</organism>
<dbReference type="InterPro" id="IPR008758">
    <property type="entry name" value="Peptidase_S28"/>
</dbReference>
<feature type="chain" id="PRO_5045473649" description="Extracelular serine carboxypeptidase" evidence="6">
    <location>
        <begin position="18"/>
        <end position="546"/>
    </location>
</feature>
<evidence type="ECO:0000313" key="7">
    <source>
        <dbReference type="EMBL" id="GAB0138058.1"/>
    </source>
</evidence>
<evidence type="ECO:0000256" key="5">
    <source>
        <dbReference type="ARBA" id="ARBA00023180"/>
    </source>
</evidence>
<evidence type="ECO:0000256" key="4">
    <source>
        <dbReference type="ARBA" id="ARBA00022801"/>
    </source>
</evidence>
<keyword evidence="5" id="KW-0325">Glycoprotein</keyword>
<dbReference type="EMBL" id="BAAFGZ010000352">
    <property type="protein sequence ID" value="GAB0138058.1"/>
    <property type="molecule type" value="Genomic_DNA"/>
</dbReference>